<sequence length="59" mass="6496">MPSAGRWTPRVTLALRLAPEQLGSAVQVLASTPRDLVGRVSGLRRWDGDARRAWTVEPD</sequence>
<name>A0ABN2W772_9ACTN</name>
<evidence type="ECO:0000313" key="1">
    <source>
        <dbReference type="EMBL" id="GAA2085541.1"/>
    </source>
</evidence>
<comment type="caution">
    <text evidence="1">The sequence shown here is derived from an EMBL/GenBank/DDBJ whole genome shotgun (WGS) entry which is preliminary data.</text>
</comment>
<accession>A0ABN2W772</accession>
<evidence type="ECO:0000313" key="2">
    <source>
        <dbReference type="Proteomes" id="UP001501480"/>
    </source>
</evidence>
<proteinExistence type="predicted"/>
<keyword evidence="2" id="KW-1185">Reference proteome</keyword>
<dbReference type="RefSeq" id="WP_344330169.1">
    <property type="nucleotide sequence ID" value="NZ_BAAAPY010000016.1"/>
</dbReference>
<dbReference type="Proteomes" id="UP001501480">
    <property type="component" value="Unassembled WGS sequence"/>
</dbReference>
<protein>
    <submittedName>
        <fullName evidence="1">Uncharacterized protein</fullName>
    </submittedName>
</protein>
<organism evidence="1 2">
    <name type="scientific">Aeromicrobium halocynthiae</name>
    <dbReference type="NCBI Taxonomy" id="560557"/>
    <lineage>
        <taxon>Bacteria</taxon>
        <taxon>Bacillati</taxon>
        <taxon>Actinomycetota</taxon>
        <taxon>Actinomycetes</taxon>
        <taxon>Propionibacteriales</taxon>
        <taxon>Nocardioidaceae</taxon>
        <taxon>Aeromicrobium</taxon>
    </lineage>
</organism>
<gene>
    <name evidence="1" type="ORF">GCM10009821_28970</name>
</gene>
<reference evidence="1 2" key="1">
    <citation type="journal article" date="2019" name="Int. J. Syst. Evol. Microbiol.">
        <title>The Global Catalogue of Microorganisms (GCM) 10K type strain sequencing project: providing services to taxonomists for standard genome sequencing and annotation.</title>
        <authorList>
            <consortium name="The Broad Institute Genomics Platform"/>
            <consortium name="The Broad Institute Genome Sequencing Center for Infectious Disease"/>
            <person name="Wu L."/>
            <person name="Ma J."/>
        </authorList>
    </citation>
    <scope>NUCLEOTIDE SEQUENCE [LARGE SCALE GENOMIC DNA]</scope>
    <source>
        <strain evidence="1 2">JCM 15749</strain>
    </source>
</reference>
<dbReference type="EMBL" id="BAAAPY010000016">
    <property type="protein sequence ID" value="GAA2085541.1"/>
    <property type="molecule type" value="Genomic_DNA"/>
</dbReference>